<evidence type="ECO:0000259" key="5">
    <source>
        <dbReference type="PROSITE" id="PS50043"/>
    </source>
</evidence>
<accession>A0ABZ2IDG2</accession>
<reference evidence="7 8" key="1">
    <citation type="submission" date="2024-02" db="EMBL/GenBank/DDBJ databases">
        <title>Distribution and functional of Brevundimonas-related endobacteria within Verticillium dahliae.</title>
        <authorList>
            <person name="Zeng H."/>
        </authorList>
    </citation>
    <scope>NUCLEOTIDE SEQUENCE [LARGE SCALE GENOMIC DNA]</scope>
    <source>
        <strain evidence="7 8">TRM 44200</strain>
    </source>
</reference>
<evidence type="ECO:0000256" key="1">
    <source>
        <dbReference type="ARBA" id="ARBA00023015"/>
    </source>
</evidence>
<dbReference type="SMART" id="SM00448">
    <property type="entry name" value="REC"/>
    <property type="match status" value="1"/>
</dbReference>
<keyword evidence="4" id="KW-0597">Phosphoprotein</keyword>
<dbReference type="SUPFAM" id="SSF52172">
    <property type="entry name" value="CheY-like"/>
    <property type="match status" value="1"/>
</dbReference>
<keyword evidence="3" id="KW-0804">Transcription</keyword>
<dbReference type="Gene3D" id="1.10.10.10">
    <property type="entry name" value="Winged helix-like DNA-binding domain superfamily/Winged helix DNA-binding domain"/>
    <property type="match status" value="1"/>
</dbReference>
<dbReference type="CDD" id="cd06170">
    <property type="entry name" value="LuxR_C_like"/>
    <property type="match status" value="1"/>
</dbReference>
<dbReference type="InterPro" id="IPR036388">
    <property type="entry name" value="WH-like_DNA-bd_sf"/>
</dbReference>
<feature type="modified residue" description="4-aspartylphosphate" evidence="4">
    <location>
        <position position="54"/>
    </location>
</feature>
<evidence type="ECO:0000256" key="4">
    <source>
        <dbReference type="PROSITE-ProRule" id="PRU00169"/>
    </source>
</evidence>
<keyword evidence="2" id="KW-0238">DNA-binding</keyword>
<protein>
    <submittedName>
        <fullName evidence="7">Response regulator</fullName>
    </submittedName>
</protein>
<dbReference type="Pfam" id="PF00072">
    <property type="entry name" value="Response_reg"/>
    <property type="match status" value="1"/>
</dbReference>
<dbReference type="SMART" id="SM00421">
    <property type="entry name" value="HTH_LUXR"/>
    <property type="match status" value="1"/>
</dbReference>
<dbReference type="Proteomes" id="UP001363460">
    <property type="component" value="Chromosome"/>
</dbReference>
<dbReference type="InterPro" id="IPR000792">
    <property type="entry name" value="Tscrpt_reg_LuxR_C"/>
</dbReference>
<dbReference type="EMBL" id="CP146369">
    <property type="protein sequence ID" value="WWT55619.1"/>
    <property type="molecule type" value="Genomic_DNA"/>
</dbReference>
<gene>
    <name evidence="7" type="ORF">V8J38_04035</name>
</gene>
<organism evidence="7 8">
    <name type="scientific">Brevundimonas olei</name>
    <dbReference type="NCBI Taxonomy" id="657642"/>
    <lineage>
        <taxon>Bacteria</taxon>
        <taxon>Pseudomonadati</taxon>
        <taxon>Pseudomonadota</taxon>
        <taxon>Alphaproteobacteria</taxon>
        <taxon>Caulobacterales</taxon>
        <taxon>Caulobacteraceae</taxon>
        <taxon>Brevundimonas</taxon>
    </lineage>
</organism>
<dbReference type="Gene3D" id="3.40.50.2300">
    <property type="match status" value="1"/>
</dbReference>
<dbReference type="InterPro" id="IPR001789">
    <property type="entry name" value="Sig_transdc_resp-reg_receiver"/>
</dbReference>
<evidence type="ECO:0000256" key="3">
    <source>
        <dbReference type="ARBA" id="ARBA00023163"/>
    </source>
</evidence>
<evidence type="ECO:0000259" key="6">
    <source>
        <dbReference type="PROSITE" id="PS50110"/>
    </source>
</evidence>
<dbReference type="RefSeq" id="WP_291779514.1">
    <property type="nucleotide sequence ID" value="NZ_CP146369.1"/>
</dbReference>
<dbReference type="Pfam" id="PF00196">
    <property type="entry name" value="GerE"/>
    <property type="match status" value="1"/>
</dbReference>
<keyword evidence="1" id="KW-0805">Transcription regulation</keyword>
<dbReference type="PRINTS" id="PR00038">
    <property type="entry name" value="HTHLUXR"/>
</dbReference>
<proteinExistence type="predicted"/>
<dbReference type="SUPFAM" id="SSF46894">
    <property type="entry name" value="C-terminal effector domain of the bipartite response regulators"/>
    <property type="match status" value="1"/>
</dbReference>
<dbReference type="PANTHER" id="PTHR44688:SF16">
    <property type="entry name" value="DNA-BINDING TRANSCRIPTIONAL ACTIVATOR DEVR_DOSR"/>
    <property type="match status" value="1"/>
</dbReference>
<keyword evidence="8" id="KW-1185">Reference proteome</keyword>
<evidence type="ECO:0000256" key="2">
    <source>
        <dbReference type="ARBA" id="ARBA00023125"/>
    </source>
</evidence>
<dbReference type="InterPro" id="IPR016032">
    <property type="entry name" value="Sig_transdc_resp-reg_C-effctor"/>
</dbReference>
<evidence type="ECO:0000313" key="7">
    <source>
        <dbReference type="EMBL" id="WWT55619.1"/>
    </source>
</evidence>
<feature type="domain" description="HTH luxR-type" evidence="5">
    <location>
        <begin position="135"/>
        <end position="200"/>
    </location>
</feature>
<dbReference type="InterPro" id="IPR011006">
    <property type="entry name" value="CheY-like_superfamily"/>
</dbReference>
<dbReference type="PANTHER" id="PTHR44688">
    <property type="entry name" value="DNA-BINDING TRANSCRIPTIONAL ACTIVATOR DEVR_DOSR"/>
    <property type="match status" value="1"/>
</dbReference>
<feature type="domain" description="Response regulatory" evidence="6">
    <location>
        <begin position="5"/>
        <end position="119"/>
    </location>
</feature>
<dbReference type="PROSITE" id="PS50043">
    <property type="entry name" value="HTH_LUXR_2"/>
    <property type="match status" value="1"/>
</dbReference>
<evidence type="ECO:0000313" key="8">
    <source>
        <dbReference type="Proteomes" id="UP001363460"/>
    </source>
</evidence>
<dbReference type="PROSITE" id="PS50110">
    <property type="entry name" value="RESPONSE_REGULATORY"/>
    <property type="match status" value="1"/>
</dbReference>
<sequence>MSDHSVFIIDDDPAVRDALLRVLRGRGVRARGFASGTEFFAALPEDASACVITDVRMPGMGGAEIVRRLADLRETWPVIVITGHADVSMAVEMMKAGIVDFIEKPFDPARLVEVVKGCLAQLGDLDARQQARQQTRQRLARLTPRERQVFDALVAGASNKEMALNLKISPRTVEVFRAKVMTKMEADSLSALVRMGLMLT</sequence>
<name>A0ABZ2IDG2_9CAUL</name>